<comment type="caution">
    <text evidence="1">The sequence shown here is derived from an EMBL/GenBank/DDBJ whole genome shotgun (WGS) entry which is preliminary data.</text>
</comment>
<dbReference type="SUPFAM" id="SSF64182">
    <property type="entry name" value="DHH phosphoesterases"/>
    <property type="match status" value="1"/>
</dbReference>
<protein>
    <submittedName>
        <fullName evidence="1">Uncharacterized protein</fullName>
    </submittedName>
</protein>
<dbReference type="EMBL" id="LCFP01000007">
    <property type="protein sequence ID" value="KKS97599.1"/>
    <property type="molecule type" value="Genomic_DNA"/>
</dbReference>
<dbReference type="STRING" id="1618443.UV73_C0007G0042"/>
<sequence length="287" mass="32720">MKTIVTHFAPDVDAVTSVWLLKRFLPAWHEAEVKYVPAGKTLDNDIVDSDEDILHVDTGMGFLDHHQTDEDTCAAKRVLEYLIKVEAKNNRARQVVTGDIALERLVEVVNDIDHFREVYLPNPMSDFYDFGLVSIFDGWKLIFGDDYNRIVDLGLLQLDGIYRNFQNKVWAEGEIKKNGIEFKTIWGKGLAAETINDEVVRIAQRMGYTVAVRKDPKKDYVRIKALPASKADLTACYNILRIKDPKATWFLHASKKMLLNGSIKNPESKPTSLTLREIVDVLIKTKK</sequence>
<name>A0A0G1DIV8_9BACT</name>
<accession>A0A0G1DIV8</accession>
<organism evidence="1 2">
    <name type="scientific">Candidatus Gottesmanbacteria bacterium GW2011_GWA2_43_14</name>
    <dbReference type="NCBI Taxonomy" id="1618443"/>
    <lineage>
        <taxon>Bacteria</taxon>
        <taxon>Candidatus Gottesmaniibacteriota</taxon>
    </lineage>
</organism>
<evidence type="ECO:0000313" key="1">
    <source>
        <dbReference type="EMBL" id="KKS97599.1"/>
    </source>
</evidence>
<gene>
    <name evidence="1" type="ORF">UV73_C0007G0042</name>
</gene>
<dbReference type="Proteomes" id="UP000034894">
    <property type="component" value="Unassembled WGS sequence"/>
</dbReference>
<dbReference type="InterPro" id="IPR038763">
    <property type="entry name" value="DHH_sf"/>
</dbReference>
<reference evidence="1 2" key="1">
    <citation type="journal article" date="2015" name="Nature">
        <title>rRNA introns, odd ribosomes, and small enigmatic genomes across a large radiation of phyla.</title>
        <authorList>
            <person name="Brown C.T."/>
            <person name="Hug L.A."/>
            <person name="Thomas B.C."/>
            <person name="Sharon I."/>
            <person name="Castelle C.J."/>
            <person name="Singh A."/>
            <person name="Wilkins M.J."/>
            <person name="Williams K.H."/>
            <person name="Banfield J.F."/>
        </authorList>
    </citation>
    <scope>NUCLEOTIDE SEQUENCE [LARGE SCALE GENOMIC DNA]</scope>
</reference>
<evidence type="ECO:0000313" key="2">
    <source>
        <dbReference type="Proteomes" id="UP000034894"/>
    </source>
</evidence>
<dbReference type="AlphaFoldDB" id="A0A0G1DIV8"/>
<proteinExistence type="predicted"/>